<feature type="non-terminal residue" evidence="2">
    <location>
        <position position="1"/>
    </location>
</feature>
<dbReference type="Gene3D" id="2.130.10.10">
    <property type="entry name" value="YVTN repeat-like/Quinoprotein amine dehydrogenase"/>
    <property type="match status" value="1"/>
</dbReference>
<proteinExistence type="predicted"/>
<evidence type="ECO:0000259" key="1">
    <source>
        <dbReference type="Pfam" id="PF23726"/>
    </source>
</evidence>
<dbReference type="Proteomes" id="UP000270094">
    <property type="component" value="Unassembled WGS sequence"/>
</dbReference>
<dbReference type="OrthoDB" id="6109at2759"/>
<dbReference type="InterPro" id="IPR015943">
    <property type="entry name" value="WD40/YVTN_repeat-like_dom_sf"/>
</dbReference>
<accession>A0A3P7KKE2</accession>
<evidence type="ECO:0000313" key="3">
    <source>
        <dbReference type="Proteomes" id="UP000270094"/>
    </source>
</evidence>
<dbReference type="Pfam" id="PF23726">
    <property type="entry name" value="Beta-prop_RSE1_2nd"/>
    <property type="match status" value="1"/>
</dbReference>
<organism evidence="2 3">
    <name type="scientific">Strongylus vulgaris</name>
    <name type="common">Blood worm</name>
    <dbReference type="NCBI Taxonomy" id="40348"/>
    <lineage>
        <taxon>Eukaryota</taxon>
        <taxon>Metazoa</taxon>
        <taxon>Ecdysozoa</taxon>
        <taxon>Nematoda</taxon>
        <taxon>Chromadorea</taxon>
        <taxon>Rhabditida</taxon>
        <taxon>Rhabditina</taxon>
        <taxon>Rhabditomorpha</taxon>
        <taxon>Strongyloidea</taxon>
        <taxon>Strongylidae</taxon>
        <taxon>Strongylus</taxon>
    </lineage>
</organism>
<evidence type="ECO:0000313" key="2">
    <source>
        <dbReference type="EMBL" id="VDM68438.1"/>
    </source>
</evidence>
<sequence>IGPVKAITAGGAHGVSQILLEHERVDPIFDIVIASGHTVNGSICVLQRTFFYKFFSLQDAQQLWAVGRREDDSHKYLIVSRTRSSLILELGEDMVELEEPLFLSDEPTVAAGELADGGLAVQVTSLRVALVAEEKQLQQIDLDSNFPVVAASIVDPYVALLTQNGRLMLFHLVLNPTVHLQEIDISNSAFAEKTVHHRAPLTALSIYRDMSGLMVCSHDVDDGGITDGRKFSKARKAATRRSAVDSIDLDLYGEDALPTNNAAVDEDELLYGEFAGNKKEEGVRKRKRIAEISSVINGCEESDAIDPNTVEPTYWLILARDSGKVVIHSLPDMAIVYQVCLLCISA</sequence>
<feature type="domain" description="RSE1/DDB1/CPSF1 second beta-propeller" evidence="1">
    <location>
        <begin position="55"/>
        <end position="332"/>
    </location>
</feature>
<dbReference type="InterPro" id="IPR050358">
    <property type="entry name" value="RSE1/DDB1/CFT1"/>
</dbReference>
<dbReference type="InterPro" id="IPR058543">
    <property type="entry name" value="Beta-prop_RSE1/DDB1/CPSF1_2nd"/>
</dbReference>
<gene>
    <name evidence="2" type="ORF">SVUK_LOCUS3436</name>
</gene>
<name>A0A3P7KKE2_STRVU</name>
<keyword evidence="3" id="KW-1185">Reference proteome</keyword>
<protein>
    <recommendedName>
        <fullName evidence="1">RSE1/DDB1/CPSF1 second beta-propeller domain-containing protein</fullName>
    </recommendedName>
</protein>
<dbReference type="AlphaFoldDB" id="A0A3P7KKE2"/>
<reference evidence="2 3" key="1">
    <citation type="submission" date="2018-11" db="EMBL/GenBank/DDBJ databases">
        <authorList>
            <consortium name="Pathogen Informatics"/>
        </authorList>
    </citation>
    <scope>NUCLEOTIDE SEQUENCE [LARGE SCALE GENOMIC DNA]</scope>
</reference>
<dbReference type="EMBL" id="UYYB01008812">
    <property type="protein sequence ID" value="VDM68438.1"/>
    <property type="molecule type" value="Genomic_DNA"/>
</dbReference>
<dbReference type="PANTHER" id="PTHR10644">
    <property type="entry name" value="DNA REPAIR/RNA PROCESSING CPSF FAMILY"/>
    <property type="match status" value="1"/>
</dbReference>